<feature type="compositionally biased region" description="Acidic residues" evidence="9">
    <location>
        <begin position="253"/>
        <end position="265"/>
    </location>
</feature>
<sequence length="742" mass="82171">MSQARRNKKLASNSKLIGTGLREIVFIFFCFAALYLFVSLATYYPLDPGFSHNSEAAVEIHNKGGLAGALFADLFFNWFGYFAYLFAFMVGYLGWLIYKGRHHDLLAEPKHLIVPGFGFLLTLTAGCGLAIVHFAAESALLPSHAGGVLGGWIGNGLKDMISSLGATLLLLVLFFTGITLLTGMSWVRLMDKLGAYTLHYLPIMRQYLAEVVLPLISNYLSQLFHWLWFWSEKGLVQAQQQWQKVQERHQAFEQDEPLDESEQDETATVQKKTATKTPVKPAANQQQRTTSAEKPEASAVSKSDSLTPKSAKASNKQSSKAETLSEKNQAPALPALNNLLLPGDPAIDEAPATSDEQVYIDPAILKAKIESILKKLRSVAVLKGIYPGPVVSRVEIQPSPKLSQLDPLIQRLTKELNLSHLRMVEATPELIIFEVPKTNPEQIPLSSLLLMKAYQDSRSPLTLALGKETSGNAVIVDLARMPHLLMAGQNGDDIDTAIHSAVLSLLYKATSDEVRLLMLDSKHQALSRYKDLLHLFTPIIHSPEKVQQAFRWTVAEMERRYRLMADLGVRNIDGYNRKVKASEVQETQGGIPISLSPIPYIVMIVHEIAEITAGEDGREIEELITRLAQKARASGIHLILATREPGVNVVTGLMKTNFPTRICFQVDNANLSRNMLGKTGAENLLGNGDMFYMTPGTGVPVRLHGTHVTIQEVRNVLADLKKRGKPAYEKLEIPENSSFRHK</sequence>
<evidence type="ECO:0000256" key="10">
    <source>
        <dbReference type="SAM" id="Phobius"/>
    </source>
</evidence>
<dbReference type="EMBL" id="FMSV02000528">
    <property type="protein sequence ID" value="SEH07261.1"/>
    <property type="molecule type" value="Genomic_DNA"/>
</dbReference>
<feature type="transmembrane region" description="Helical" evidence="10">
    <location>
        <begin position="161"/>
        <end position="187"/>
    </location>
</feature>
<evidence type="ECO:0000256" key="7">
    <source>
        <dbReference type="ARBA" id="ARBA00023136"/>
    </source>
</evidence>
<feature type="transmembrane region" description="Helical" evidence="10">
    <location>
        <begin position="21"/>
        <end position="44"/>
    </location>
</feature>
<feature type="transmembrane region" description="Helical" evidence="10">
    <location>
        <begin position="207"/>
        <end position="230"/>
    </location>
</feature>
<dbReference type="PANTHER" id="PTHR22683:SF41">
    <property type="entry name" value="DNA TRANSLOCASE FTSK"/>
    <property type="match status" value="1"/>
</dbReference>
<feature type="binding site" evidence="8">
    <location>
        <begin position="488"/>
        <end position="495"/>
    </location>
    <ligand>
        <name>ATP</name>
        <dbReference type="ChEBI" id="CHEBI:30616"/>
    </ligand>
</feature>
<dbReference type="AlphaFoldDB" id="A0A1H6FCZ6"/>
<dbReference type="Pfam" id="PF13491">
    <property type="entry name" value="FtsK_4TM"/>
    <property type="match status" value="1"/>
</dbReference>
<gene>
    <name evidence="12" type="primary">ftsK</name>
    <name evidence="12" type="ORF">MBHS_03136</name>
</gene>
<feature type="region of interest" description="Disordered" evidence="9">
    <location>
        <begin position="248"/>
        <end position="330"/>
    </location>
</feature>
<feature type="compositionally biased region" description="Low complexity" evidence="9">
    <location>
        <begin position="266"/>
        <end position="283"/>
    </location>
</feature>
<evidence type="ECO:0000313" key="13">
    <source>
        <dbReference type="Proteomes" id="UP000236724"/>
    </source>
</evidence>
<keyword evidence="6 10" id="KW-1133">Transmembrane helix</keyword>
<dbReference type="GO" id="GO:0005886">
    <property type="term" value="C:plasma membrane"/>
    <property type="evidence" value="ECO:0007669"/>
    <property type="project" value="UniProtKB-SubCell"/>
</dbReference>
<evidence type="ECO:0000256" key="6">
    <source>
        <dbReference type="ARBA" id="ARBA00022989"/>
    </source>
</evidence>
<evidence type="ECO:0000259" key="11">
    <source>
        <dbReference type="PROSITE" id="PS50901"/>
    </source>
</evidence>
<feature type="transmembrane region" description="Helical" evidence="10">
    <location>
        <begin position="78"/>
        <end position="98"/>
    </location>
</feature>
<dbReference type="OrthoDB" id="9807790at2"/>
<reference evidence="12 13" key="1">
    <citation type="submission" date="2016-10" db="EMBL/GenBank/DDBJ databases">
        <authorList>
            <person name="de Groot N.N."/>
        </authorList>
    </citation>
    <scope>NUCLEOTIDE SEQUENCE [LARGE SCALE GENOMIC DNA]</scope>
    <source>
        <strain evidence="12">MBHS1</strain>
    </source>
</reference>
<accession>A0A1H6FCZ6</accession>
<dbReference type="InterPro" id="IPR050206">
    <property type="entry name" value="FtsK/SpoIIIE/SftA"/>
</dbReference>
<dbReference type="Proteomes" id="UP000236724">
    <property type="component" value="Unassembled WGS sequence"/>
</dbReference>
<dbReference type="GO" id="GO:0003677">
    <property type="term" value="F:DNA binding"/>
    <property type="evidence" value="ECO:0007669"/>
    <property type="project" value="InterPro"/>
</dbReference>
<evidence type="ECO:0000256" key="8">
    <source>
        <dbReference type="PROSITE-ProRule" id="PRU00289"/>
    </source>
</evidence>
<name>A0A1H6FCZ6_9GAMM</name>
<dbReference type="InterPro" id="IPR027417">
    <property type="entry name" value="P-loop_NTPase"/>
</dbReference>
<evidence type="ECO:0000313" key="12">
    <source>
        <dbReference type="EMBL" id="SEH07261.1"/>
    </source>
</evidence>
<dbReference type="SUPFAM" id="SSF52540">
    <property type="entry name" value="P-loop containing nucleoside triphosphate hydrolases"/>
    <property type="match status" value="1"/>
</dbReference>
<evidence type="ECO:0000256" key="5">
    <source>
        <dbReference type="ARBA" id="ARBA00022840"/>
    </source>
</evidence>
<dbReference type="Pfam" id="PF01580">
    <property type="entry name" value="FtsK_SpoIIIE"/>
    <property type="match status" value="1"/>
</dbReference>
<dbReference type="GO" id="GO:0005524">
    <property type="term" value="F:ATP binding"/>
    <property type="evidence" value="ECO:0007669"/>
    <property type="project" value="UniProtKB-UniRule"/>
</dbReference>
<dbReference type="PROSITE" id="PS50901">
    <property type="entry name" value="FTSK"/>
    <property type="match status" value="1"/>
</dbReference>
<proteinExistence type="predicted"/>
<feature type="transmembrane region" description="Helical" evidence="10">
    <location>
        <begin position="119"/>
        <end position="141"/>
    </location>
</feature>
<keyword evidence="13" id="KW-1185">Reference proteome</keyword>
<evidence type="ECO:0000256" key="1">
    <source>
        <dbReference type="ARBA" id="ARBA00004651"/>
    </source>
</evidence>
<evidence type="ECO:0000256" key="2">
    <source>
        <dbReference type="ARBA" id="ARBA00022475"/>
    </source>
</evidence>
<dbReference type="PANTHER" id="PTHR22683">
    <property type="entry name" value="SPORULATION PROTEIN RELATED"/>
    <property type="match status" value="1"/>
</dbReference>
<keyword evidence="3 10" id="KW-0812">Transmembrane</keyword>
<protein>
    <submittedName>
        <fullName evidence="12">DNA translocase FtsK</fullName>
    </submittedName>
</protein>
<feature type="domain" description="FtsK" evidence="11">
    <location>
        <begin position="471"/>
        <end position="673"/>
    </location>
</feature>
<keyword evidence="2" id="KW-1003">Cell membrane</keyword>
<evidence type="ECO:0000256" key="9">
    <source>
        <dbReference type="SAM" id="MobiDB-lite"/>
    </source>
</evidence>
<dbReference type="InterPro" id="IPR025199">
    <property type="entry name" value="FtsK_4TM"/>
</dbReference>
<keyword evidence="7 10" id="KW-0472">Membrane</keyword>
<feature type="compositionally biased region" description="Low complexity" evidence="9">
    <location>
        <begin position="309"/>
        <end position="321"/>
    </location>
</feature>
<dbReference type="InterPro" id="IPR002543">
    <property type="entry name" value="FtsK_dom"/>
</dbReference>
<keyword evidence="5 8" id="KW-0067">ATP-binding</keyword>
<comment type="subcellular location">
    <subcellularLocation>
        <location evidence="1">Cell membrane</location>
        <topology evidence="1">Multi-pass membrane protein</topology>
    </subcellularLocation>
</comment>
<evidence type="ECO:0000256" key="4">
    <source>
        <dbReference type="ARBA" id="ARBA00022741"/>
    </source>
</evidence>
<dbReference type="RefSeq" id="WP_103920930.1">
    <property type="nucleotide sequence ID" value="NZ_FMSV02000528.1"/>
</dbReference>
<evidence type="ECO:0000256" key="3">
    <source>
        <dbReference type="ARBA" id="ARBA00022692"/>
    </source>
</evidence>
<dbReference type="Gene3D" id="3.40.50.300">
    <property type="entry name" value="P-loop containing nucleotide triphosphate hydrolases"/>
    <property type="match status" value="1"/>
</dbReference>
<keyword evidence="4 8" id="KW-0547">Nucleotide-binding</keyword>
<organism evidence="12 13">
    <name type="scientific">Candidatus Venteria ishoeyi</name>
    <dbReference type="NCBI Taxonomy" id="1899563"/>
    <lineage>
        <taxon>Bacteria</taxon>
        <taxon>Pseudomonadati</taxon>
        <taxon>Pseudomonadota</taxon>
        <taxon>Gammaproteobacteria</taxon>
        <taxon>Thiotrichales</taxon>
        <taxon>Thiotrichaceae</taxon>
        <taxon>Venteria</taxon>
    </lineage>
</organism>